<keyword evidence="2" id="KW-1185">Reference proteome</keyword>
<dbReference type="InterPro" id="IPR027417">
    <property type="entry name" value="P-loop_NTPase"/>
</dbReference>
<organism evidence="1 2">
    <name type="scientific">Agrilutibacter niabensis</name>
    <dbReference type="NCBI Taxonomy" id="380628"/>
    <lineage>
        <taxon>Bacteria</taxon>
        <taxon>Pseudomonadati</taxon>
        <taxon>Pseudomonadota</taxon>
        <taxon>Gammaproteobacteria</taxon>
        <taxon>Lysobacterales</taxon>
        <taxon>Lysobacteraceae</taxon>
        <taxon>Agrilutibacter</taxon>
    </lineage>
</organism>
<evidence type="ECO:0008006" key="3">
    <source>
        <dbReference type="Google" id="ProtNLM"/>
    </source>
</evidence>
<evidence type="ECO:0000313" key="1">
    <source>
        <dbReference type="EMBL" id="MDR7100815.1"/>
    </source>
</evidence>
<name>A0ABU1VTX6_9GAMM</name>
<reference evidence="1 2" key="1">
    <citation type="submission" date="2023-07" db="EMBL/GenBank/DDBJ databases">
        <title>Sorghum-associated microbial communities from plants grown in Nebraska, USA.</title>
        <authorList>
            <person name="Schachtman D."/>
        </authorList>
    </citation>
    <scope>NUCLEOTIDE SEQUENCE [LARGE SCALE GENOMIC DNA]</scope>
    <source>
        <strain evidence="1 2">BE187</strain>
    </source>
</reference>
<dbReference type="SUPFAM" id="SSF52540">
    <property type="entry name" value="P-loop containing nucleoside triphosphate hydrolases"/>
    <property type="match status" value="1"/>
</dbReference>
<proteinExistence type="predicted"/>
<sequence>MNSSRRLPPDFSESAAYPLYAIDPAQDRAWVLHFEREDYARASFLDQRALRHREISGWTVSGAELSAALQPAASLDRLHWLFHIGHCGSTLASRLLDLVPGTLGLREPLPLLTLAHGRGQPMASPWLSATRHLLARGFTETRAVVVKPTSVVTTLADQLLPGTGQACLLWVDLQTWLATMLRGTDLVQGTLATEDLRLAGIDTSEPPHGPGARLARLWLAEQLRWSRFKQRSEFAPRLLDLDFAGFLKDPAAGTRTLAGHFGLVAPEDLDARIAASGVLGRYAKNASQPFDAHARRHELRQASERHAADIAEGLAWAGRELGRQEATGLEARLRPAA</sequence>
<comment type="caution">
    <text evidence="1">The sequence shown here is derived from an EMBL/GenBank/DDBJ whole genome shotgun (WGS) entry which is preliminary data.</text>
</comment>
<dbReference type="EMBL" id="JAVDVW010000002">
    <property type="protein sequence ID" value="MDR7100815.1"/>
    <property type="molecule type" value="Genomic_DNA"/>
</dbReference>
<dbReference type="Proteomes" id="UP001267878">
    <property type="component" value="Unassembled WGS sequence"/>
</dbReference>
<gene>
    <name evidence="1" type="ORF">J2X04_003196</name>
</gene>
<accession>A0ABU1VTX6</accession>
<dbReference type="RefSeq" id="WP_310056050.1">
    <property type="nucleotide sequence ID" value="NZ_JAVDVW010000002.1"/>
</dbReference>
<protein>
    <recommendedName>
        <fullName evidence="3">Sulfotransferase family protein</fullName>
    </recommendedName>
</protein>
<evidence type="ECO:0000313" key="2">
    <source>
        <dbReference type="Proteomes" id="UP001267878"/>
    </source>
</evidence>